<dbReference type="SUPFAM" id="SSF101744">
    <property type="entry name" value="Rof/RNase P subunit-like"/>
    <property type="match status" value="1"/>
</dbReference>
<dbReference type="EMBL" id="CP048113">
    <property type="protein sequence ID" value="QHS63941.1"/>
    <property type="molecule type" value="Genomic_DNA"/>
</dbReference>
<dbReference type="Gene3D" id="2.30.30.400">
    <property type="entry name" value="Rof-like"/>
    <property type="match status" value="1"/>
</dbReference>
<dbReference type="KEGG" id="chih:GWR21_05770"/>
<dbReference type="InterPro" id="IPR038626">
    <property type="entry name" value="Rof-like_sf"/>
</dbReference>
<dbReference type="AlphaFoldDB" id="A0A6B9ZQ68"/>
<evidence type="ECO:0008006" key="3">
    <source>
        <dbReference type="Google" id="ProtNLM"/>
    </source>
</evidence>
<sequence length="82" mass="9170">MDPAKNYKPIDCDYYDRLEAWATTKTPSTIIYQDETDGQQSVAAVIADVYTKDKVEYLKTDAGKVIRLDTLISVNDVPVPGK</sequence>
<organism evidence="1 2">
    <name type="scientific">Chitinophaga agri</name>
    <dbReference type="NCBI Taxonomy" id="2703787"/>
    <lineage>
        <taxon>Bacteria</taxon>
        <taxon>Pseudomonadati</taxon>
        <taxon>Bacteroidota</taxon>
        <taxon>Chitinophagia</taxon>
        <taxon>Chitinophagales</taxon>
        <taxon>Chitinophagaceae</taxon>
        <taxon>Chitinophaga</taxon>
    </lineage>
</organism>
<gene>
    <name evidence="1" type="ORF">GWR21_05770</name>
</gene>
<evidence type="ECO:0000313" key="1">
    <source>
        <dbReference type="EMBL" id="QHS63941.1"/>
    </source>
</evidence>
<protein>
    <recommendedName>
        <fullName evidence="3">Rho-binding antiterminator</fullName>
    </recommendedName>
</protein>
<reference evidence="1 2" key="1">
    <citation type="submission" date="2020-01" db="EMBL/GenBank/DDBJ databases">
        <title>Complete genome sequence of Chitinophaga sp. H33E-04 isolated from quinoa roots.</title>
        <authorList>
            <person name="Weon H.-Y."/>
            <person name="Lee S.A."/>
        </authorList>
    </citation>
    <scope>NUCLEOTIDE SEQUENCE [LARGE SCALE GENOMIC DNA]</scope>
    <source>
        <strain evidence="1 2">H33E-04</strain>
    </source>
</reference>
<dbReference type="Proteomes" id="UP000476411">
    <property type="component" value="Chromosome"/>
</dbReference>
<accession>A0A6B9ZQ68</accession>
<evidence type="ECO:0000313" key="2">
    <source>
        <dbReference type="Proteomes" id="UP000476411"/>
    </source>
</evidence>
<proteinExistence type="predicted"/>
<dbReference type="InterPro" id="IPR023534">
    <property type="entry name" value="Rof/RNase_P-like"/>
</dbReference>
<name>A0A6B9ZQ68_9BACT</name>
<keyword evidence="2" id="KW-1185">Reference proteome</keyword>